<evidence type="ECO:0000256" key="3">
    <source>
        <dbReference type="ARBA" id="ARBA00022679"/>
    </source>
</evidence>
<dbReference type="Gene3D" id="1.20.1050.10">
    <property type="match status" value="1"/>
</dbReference>
<dbReference type="SUPFAM" id="SSF52833">
    <property type="entry name" value="Thioredoxin-like"/>
    <property type="match status" value="1"/>
</dbReference>
<dbReference type="InterPro" id="IPR004046">
    <property type="entry name" value="GST_C"/>
</dbReference>
<dbReference type="PROSITE" id="PS50405">
    <property type="entry name" value="GST_CTER"/>
    <property type="match status" value="1"/>
</dbReference>
<evidence type="ECO:0000313" key="8">
    <source>
        <dbReference type="Proteomes" id="UP000053424"/>
    </source>
</evidence>
<accession>A0A0C3CAW1</accession>
<dbReference type="CDD" id="cd03053">
    <property type="entry name" value="GST_N_Phi"/>
    <property type="match status" value="1"/>
</dbReference>
<dbReference type="GO" id="GO:0009636">
    <property type="term" value="P:response to toxic substance"/>
    <property type="evidence" value="ECO:0007669"/>
    <property type="project" value="UniProtKB-ARBA"/>
</dbReference>
<dbReference type="AlphaFoldDB" id="A0A0C3CAW1"/>
<dbReference type="GO" id="GO:0004364">
    <property type="term" value="F:glutathione transferase activity"/>
    <property type="evidence" value="ECO:0007669"/>
    <property type="project" value="UniProtKB-EC"/>
</dbReference>
<dbReference type="STRING" id="686832.A0A0C3CAW1"/>
<evidence type="ECO:0000256" key="1">
    <source>
        <dbReference type="ARBA" id="ARBA00010128"/>
    </source>
</evidence>
<dbReference type="SFLD" id="SFLDG00358">
    <property type="entry name" value="Main_(cytGST)"/>
    <property type="match status" value="1"/>
</dbReference>
<evidence type="ECO:0000259" key="5">
    <source>
        <dbReference type="PROSITE" id="PS50404"/>
    </source>
</evidence>
<evidence type="ECO:0000313" key="7">
    <source>
        <dbReference type="EMBL" id="KIM40726.1"/>
    </source>
</evidence>
<dbReference type="PROSITE" id="PS50404">
    <property type="entry name" value="GST_NTER"/>
    <property type="match status" value="1"/>
</dbReference>
<reference evidence="7 8" key="1">
    <citation type="submission" date="2014-04" db="EMBL/GenBank/DDBJ databases">
        <authorList>
            <consortium name="DOE Joint Genome Institute"/>
            <person name="Kuo A."/>
            <person name="Gay G."/>
            <person name="Dore J."/>
            <person name="Kohler A."/>
            <person name="Nagy L.G."/>
            <person name="Floudas D."/>
            <person name="Copeland A."/>
            <person name="Barry K.W."/>
            <person name="Cichocki N."/>
            <person name="Veneault-Fourrey C."/>
            <person name="LaButti K."/>
            <person name="Lindquist E.A."/>
            <person name="Lipzen A."/>
            <person name="Lundell T."/>
            <person name="Morin E."/>
            <person name="Murat C."/>
            <person name="Sun H."/>
            <person name="Tunlid A."/>
            <person name="Henrissat B."/>
            <person name="Grigoriev I.V."/>
            <person name="Hibbett D.S."/>
            <person name="Martin F."/>
            <person name="Nordberg H.P."/>
            <person name="Cantor M.N."/>
            <person name="Hua S.X."/>
        </authorList>
    </citation>
    <scope>NUCLEOTIDE SEQUENCE [LARGE SCALE GENOMIC DNA]</scope>
    <source>
        <strain evidence="8">h7</strain>
    </source>
</reference>
<keyword evidence="8" id="KW-1185">Reference proteome</keyword>
<dbReference type="PANTHER" id="PTHR43900:SF3">
    <property type="entry name" value="GLUTATHIONE S-TRANSFERASE RHO"/>
    <property type="match status" value="1"/>
</dbReference>
<organism evidence="7 8">
    <name type="scientific">Hebeloma cylindrosporum</name>
    <dbReference type="NCBI Taxonomy" id="76867"/>
    <lineage>
        <taxon>Eukaryota</taxon>
        <taxon>Fungi</taxon>
        <taxon>Dikarya</taxon>
        <taxon>Basidiomycota</taxon>
        <taxon>Agaricomycotina</taxon>
        <taxon>Agaricomycetes</taxon>
        <taxon>Agaricomycetidae</taxon>
        <taxon>Agaricales</taxon>
        <taxon>Agaricineae</taxon>
        <taxon>Hymenogastraceae</taxon>
        <taxon>Hebeloma</taxon>
    </lineage>
</organism>
<sequence>MVLKLYGSPVSTCTRRVAIVLHEKQVPFELHPIDFAKGEHKSPEFLTHQPFGQVPYIDDDGFILYESRAICHYIATKYAGQGTPLIPAGLHENALFQQAASVEMMNFNEHAEKAVFENIFKVWHGGKSDKEVFDKHIEKLSARLDVYDSILSKQKYVAGNEITLADLYHIPYGAMLPTAGSNIIETKPNVNRWFNEICSRPSWQAVKDGIKSTA</sequence>
<dbReference type="Pfam" id="PF00043">
    <property type="entry name" value="GST_C"/>
    <property type="match status" value="1"/>
</dbReference>
<reference evidence="8" key="2">
    <citation type="submission" date="2015-01" db="EMBL/GenBank/DDBJ databases">
        <title>Evolutionary Origins and Diversification of the Mycorrhizal Mutualists.</title>
        <authorList>
            <consortium name="DOE Joint Genome Institute"/>
            <consortium name="Mycorrhizal Genomics Consortium"/>
            <person name="Kohler A."/>
            <person name="Kuo A."/>
            <person name="Nagy L.G."/>
            <person name="Floudas D."/>
            <person name="Copeland A."/>
            <person name="Barry K.W."/>
            <person name="Cichocki N."/>
            <person name="Veneault-Fourrey C."/>
            <person name="LaButti K."/>
            <person name="Lindquist E.A."/>
            <person name="Lipzen A."/>
            <person name="Lundell T."/>
            <person name="Morin E."/>
            <person name="Murat C."/>
            <person name="Riley R."/>
            <person name="Ohm R."/>
            <person name="Sun H."/>
            <person name="Tunlid A."/>
            <person name="Henrissat B."/>
            <person name="Grigoriev I.V."/>
            <person name="Hibbett D.S."/>
            <person name="Martin F."/>
        </authorList>
    </citation>
    <scope>NUCLEOTIDE SEQUENCE [LARGE SCALE GENOMIC DNA]</scope>
    <source>
        <strain evidence="8">h7</strain>
    </source>
</reference>
<dbReference type="OrthoDB" id="249703at2759"/>
<dbReference type="SUPFAM" id="SSF47616">
    <property type="entry name" value="GST C-terminal domain-like"/>
    <property type="match status" value="1"/>
</dbReference>
<name>A0A0C3CAW1_HEBCY</name>
<dbReference type="EMBL" id="KN831782">
    <property type="protein sequence ID" value="KIM40726.1"/>
    <property type="molecule type" value="Genomic_DNA"/>
</dbReference>
<feature type="domain" description="GST N-terminal" evidence="5">
    <location>
        <begin position="1"/>
        <end position="82"/>
    </location>
</feature>
<evidence type="ECO:0000259" key="6">
    <source>
        <dbReference type="PROSITE" id="PS50405"/>
    </source>
</evidence>
<evidence type="ECO:0000256" key="2">
    <source>
        <dbReference type="ARBA" id="ARBA00012452"/>
    </source>
</evidence>
<keyword evidence="3" id="KW-0808">Transferase</keyword>
<dbReference type="InterPro" id="IPR004045">
    <property type="entry name" value="Glutathione_S-Trfase_N"/>
</dbReference>
<dbReference type="Proteomes" id="UP000053424">
    <property type="component" value="Unassembled WGS sequence"/>
</dbReference>
<dbReference type="GO" id="GO:0005737">
    <property type="term" value="C:cytoplasm"/>
    <property type="evidence" value="ECO:0007669"/>
    <property type="project" value="TreeGrafter"/>
</dbReference>
<protein>
    <recommendedName>
        <fullName evidence="2">glutathione transferase</fullName>
        <ecNumber evidence="2">2.5.1.18</ecNumber>
    </recommendedName>
</protein>
<dbReference type="SFLD" id="SFLDS00019">
    <property type="entry name" value="Glutathione_Transferase_(cytos"/>
    <property type="match status" value="1"/>
</dbReference>
<dbReference type="PANTHER" id="PTHR43900">
    <property type="entry name" value="GLUTATHIONE S-TRANSFERASE RHO"/>
    <property type="match status" value="1"/>
</dbReference>
<dbReference type="InterPro" id="IPR040079">
    <property type="entry name" value="Glutathione_S-Trfase"/>
</dbReference>
<dbReference type="HOGENOM" id="CLU_011226_5_1_1"/>
<dbReference type="EC" id="2.5.1.18" evidence="2"/>
<dbReference type="Pfam" id="PF02798">
    <property type="entry name" value="GST_N"/>
    <property type="match status" value="1"/>
</dbReference>
<dbReference type="FunFam" id="3.40.30.10:FF:000016">
    <property type="entry name" value="Glutathione S-transferase F2"/>
    <property type="match status" value="1"/>
</dbReference>
<evidence type="ECO:0000256" key="4">
    <source>
        <dbReference type="ARBA" id="ARBA00047960"/>
    </source>
</evidence>
<dbReference type="Gene3D" id="3.40.30.10">
    <property type="entry name" value="Glutaredoxin"/>
    <property type="match status" value="1"/>
</dbReference>
<proteinExistence type="inferred from homology"/>
<dbReference type="GO" id="GO:0043295">
    <property type="term" value="F:glutathione binding"/>
    <property type="evidence" value="ECO:0007669"/>
    <property type="project" value="TreeGrafter"/>
</dbReference>
<dbReference type="FunFam" id="1.20.1050.10:FF:000004">
    <property type="entry name" value="Glutathione S-transferase F2"/>
    <property type="match status" value="1"/>
</dbReference>
<comment type="similarity">
    <text evidence="1">Belongs to the GST superfamily. Phi family.</text>
</comment>
<comment type="catalytic activity">
    <reaction evidence="4">
        <text>RX + glutathione = an S-substituted glutathione + a halide anion + H(+)</text>
        <dbReference type="Rhea" id="RHEA:16437"/>
        <dbReference type="ChEBI" id="CHEBI:15378"/>
        <dbReference type="ChEBI" id="CHEBI:16042"/>
        <dbReference type="ChEBI" id="CHEBI:17792"/>
        <dbReference type="ChEBI" id="CHEBI:57925"/>
        <dbReference type="ChEBI" id="CHEBI:90779"/>
        <dbReference type="EC" id="2.5.1.18"/>
    </reaction>
</comment>
<dbReference type="InterPro" id="IPR010987">
    <property type="entry name" value="Glutathione-S-Trfase_C-like"/>
</dbReference>
<dbReference type="InterPro" id="IPR036249">
    <property type="entry name" value="Thioredoxin-like_sf"/>
</dbReference>
<dbReference type="SFLD" id="SFLDG01154">
    <property type="entry name" value="Main.5:_Phi-like"/>
    <property type="match status" value="1"/>
</dbReference>
<feature type="domain" description="GST C-terminal" evidence="6">
    <location>
        <begin position="89"/>
        <end position="214"/>
    </location>
</feature>
<gene>
    <name evidence="7" type="ORF">M413DRAFT_19258</name>
</gene>
<dbReference type="GO" id="GO:0006749">
    <property type="term" value="P:glutathione metabolic process"/>
    <property type="evidence" value="ECO:0007669"/>
    <property type="project" value="TreeGrafter"/>
</dbReference>
<dbReference type="InterPro" id="IPR036282">
    <property type="entry name" value="Glutathione-S-Trfase_C_sf"/>
</dbReference>